<evidence type="ECO:0000313" key="2">
    <source>
        <dbReference type="Proteomes" id="UP000465301"/>
    </source>
</evidence>
<comment type="caution">
    <text evidence="1">The sequence shown here is derived from an EMBL/GenBank/DDBJ whole genome shotgun (WGS) entry which is preliminary data.</text>
</comment>
<name>A0A7I9Z4U5_9MYCO</name>
<dbReference type="PANTHER" id="PTHR37285:SF5">
    <property type="entry name" value="SPORE WALL MATURATION PROTEIN DIT1"/>
    <property type="match status" value="1"/>
</dbReference>
<organism evidence="1 2">
    <name type="scientific">Mycobacterium timonense</name>
    <dbReference type="NCBI Taxonomy" id="701043"/>
    <lineage>
        <taxon>Bacteria</taxon>
        <taxon>Bacillati</taxon>
        <taxon>Actinomycetota</taxon>
        <taxon>Actinomycetes</taxon>
        <taxon>Mycobacteriales</taxon>
        <taxon>Mycobacteriaceae</taxon>
        <taxon>Mycobacterium</taxon>
        <taxon>Mycobacterium avium complex (MAC)</taxon>
    </lineage>
</organism>
<dbReference type="PANTHER" id="PTHR37285">
    <property type="entry name" value="SPORE WALL MATURATION PROTEIN DIT1"/>
    <property type="match status" value="1"/>
</dbReference>
<reference evidence="1 2" key="1">
    <citation type="journal article" date="2019" name="Emerg. Microbes Infect.">
        <title>Comprehensive subspecies identification of 175 nontuberculous mycobacteria species based on 7547 genomic profiles.</title>
        <authorList>
            <person name="Matsumoto Y."/>
            <person name="Kinjo T."/>
            <person name="Motooka D."/>
            <person name="Nabeya D."/>
            <person name="Jung N."/>
            <person name="Uechi K."/>
            <person name="Horii T."/>
            <person name="Iida T."/>
            <person name="Fujita J."/>
            <person name="Nakamura S."/>
        </authorList>
    </citation>
    <scope>NUCLEOTIDE SEQUENCE [LARGE SCALE GENOMIC DNA]</scope>
    <source>
        <strain evidence="1 2">JCM 30726</strain>
    </source>
</reference>
<dbReference type="InterPro" id="IPR007817">
    <property type="entry name" value="Isocyanide_synthase_DIT1"/>
</dbReference>
<gene>
    <name evidence="1" type="primary">pvcA</name>
    <name evidence="1" type="ORF">MTIM_17780</name>
</gene>
<dbReference type="Proteomes" id="UP000465301">
    <property type="component" value="Unassembled WGS sequence"/>
</dbReference>
<accession>A0A7I9Z4U5</accession>
<dbReference type="Pfam" id="PF05141">
    <property type="entry name" value="DIT1_PvcA"/>
    <property type="match status" value="1"/>
</dbReference>
<sequence>MTTAYLSGHPAWTTQACAQADAVIELLLKYRRAFAGDNVVERKGGGTAALDRLRLRPQWIRVLDFVLGDEPIDFALPAFPCKSPNGDKVAGTLPDEGERLGLQTLQKLCDEIEAIHSPGARVTICSDGHVFADVIGVADATVSAYKDELKQMIRAEGLSRLETFDLRDMWGEQEIDDKRARLEHGWMDSIADLRERARTDGEVARVIRGMTRFLREDAGHTAGTPSQKQREAKRRAYRVLARSRAWGAIVQNLMPRAVRLSIHPQPLGEDKFGISLVPLTKSDGGWTTPWHSVVLYDQAGTPCLVRHDEARATGFPEMRGGRIWCYRKHAVADVARESTGPAG</sequence>
<dbReference type="EMBL" id="BLLA01000001">
    <property type="protein sequence ID" value="GFG95899.1"/>
    <property type="molecule type" value="Genomic_DNA"/>
</dbReference>
<keyword evidence="2" id="KW-1185">Reference proteome</keyword>
<evidence type="ECO:0000313" key="1">
    <source>
        <dbReference type="EMBL" id="GFG95899.1"/>
    </source>
</evidence>
<dbReference type="AlphaFoldDB" id="A0A7I9Z4U5"/>
<proteinExistence type="predicted"/>
<protein>
    <submittedName>
        <fullName evidence="1">Paerucumarin biosynthesis protein PvcA</fullName>
    </submittedName>
</protein>